<evidence type="ECO:0000313" key="3">
    <source>
        <dbReference type="Proteomes" id="UP001141806"/>
    </source>
</evidence>
<feature type="compositionally biased region" description="Basic and acidic residues" evidence="1">
    <location>
        <begin position="71"/>
        <end position="87"/>
    </location>
</feature>
<comment type="caution">
    <text evidence="2">The sequence shown here is derived from an EMBL/GenBank/DDBJ whole genome shotgun (WGS) entry which is preliminary data.</text>
</comment>
<evidence type="ECO:0000256" key="1">
    <source>
        <dbReference type="SAM" id="MobiDB-lite"/>
    </source>
</evidence>
<accession>A0A9Q0QP25</accession>
<keyword evidence="3" id="KW-1185">Reference proteome</keyword>
<feature type="compositionally biased region" description="Basic and acidic residues" evidence="1">
    <location>
        <begin position="100"/>
        <end position="110"/>
    </location>
</feature>
<sequence length="185" mass="20357">MLGLGFQDKKLSRSNFRATDDSPNSAIFTLESNFSLSSSTSGSADRCSFASDVHDREALVSEISKHLAGCEQDHRRCSDGPDLDPSRPRTVNKNSLPATKGEKAKEREKEEETETEDDNQTLDSPQNSFSQALKGTKHYFQLISFLVPSPNSKIVSSQNVRTGDSKVKLLRLSKGQGGEDLLHLI</sequence>
<protein>
    <submittedName>
        <fullName evidence="2">Uncharacterized protein</fullName>
    </submittedName>
</protein>
<feature type="compositionally biased region" description="Acidic residues" evidence="1">
    <location>
        <begin position="111"/>
        <end position="120"/>
    </location>
</feature>
<dbReference type="Proteomes" id="UP001141806">
    <property type="component" value="Unassembled WGS sequence"/>
</dbReference>
<organism evidence="2 3">
    <name type="scientific">Protea cynaroides</name>
    <dbReference type="NCBI Taxonomy" id="273540"/>
    <lineage>
        <taxon>Eukaryota</taxon>
        <taxon>Viridiplantae</taxon>
        <taxon>Streptophyta</taxon>
        <taxon>Embryophyta</taxon>
        <taxon>Tracheophyta</taxon>
        <taxon>Spermatophyta</taxon>
        <taxon>Magnoliopsida</taxon>
        <taxon>Proteales</taxon>
        <taxon>Proteaceae</taxon>
        <taxon>Protea</taxon>
    </lineage>
</organism>
<name>A0A9Q0QP25_9MAGN</name>
<reference evidence="2" key="1">
    <citation type="journal article" date="2023" name="Plant J.">
        <title>The genome of the king protea, Protea cynaroides.</title>
        <authorList>
            <person name="Chang J."/>
            <person name="Duong T.A."/>
            <person name="Schoeman C."/>
            <person name="Ma X."/>
            <person name="Roodt D."/>
            <person name="Barker N."/>
            <person name="Li Z."/>
            <person name="Van de Peer Y."/>
            <person name="Mizrachi E."/>
        </authorList>
    </citation>
    <scope>NUCLEOTIDE SEQUENCE</scope>
    <source>
        <tissue evidence="2">Young leaves</tissue>
    </source>
</reference>
<dbReference type="OrthoDB" id="648416at2759"/>
<dbReference type="EMBL" id="JAMYWD010000007">
    <property type="protein sequence ID" value="KAJ4966479.1"/>
    <property type="molecule type" value="Genomic_DNA"/>
</dbReference>
<proteinExistence type="predicted"/>
<evidence type="ECO:0000313" key="2">
    <source>
        <dbReference type="EMBL" id="KAJ4966479.1"/>
    </source>
</evidence>
<feature type="region of interest" description="Disordered" evidence="1">
    <location>
        <begin position="70"/>
        <end position="129"/>
    </location>
</feature>
<gene>
    <name evidence="2" type="ORF">NE237_018328</name>
</gene>
<dbReference type="AlphaFoldDB" id="A0A9Q0QP25"/>